<dbReference type="SUPFAM" id="SSF144064">
    <property type="entry name" value="Heme iron utilization protein-like"/>
    <property type="match status" value="1"/>
</dbReference>
<dbReference type="RefSeq" id="WP_169626492.1">
    <property type="nucleotide sequence ID" value="NZ_JABBNT010000005.1"/>
</dbReference>
<gene>
    <name evidence="2" type="ORF">HH303_16545</name>
</gene>
<keyword evidence="3" id="KW-1185">Reference proteome</keyword>
<dbReference type="AlphaFoldDB" id="A0A7Y0HGX1"/>
<dbReference type="InterPro" id="IPR007845">
    <property type="entry name" value="HemS/ChuX_dom"/>
</dbReference>
<dbReference type="Gene3D" id="3.40.1570.10">
    <property type="entry name" value="HemS/ChuS/ChuX like domains"/>
    <property type="match status" value="2"/>
</dbReference>
<feature type="domain" description="Haemin-degrading HemS/ChuX" evidence="1">
    <location>
        <begin position="214"/>
        <end position="345"/>
    </location>
</feature>
<reference evidence="2 3" key="1">
    <citation type="submission" date="2020-04" db="EMBL/GenBank/DDBJ databases">
        <title>Rhodospirillaceae bacterium KN72 isolated from deep sea.</title>
        <authorList>
            <person name="Zhang D.-C."/>
        </authorList>
    </citation>
    <scope>NUCLEOTIDE SEQUENCE [LARGE SCALE GENOMIC DNA]</scope>
    <source>
        <strain evidence="2 3">KN72</strain>
    </source>
</reference>
<dbReference type="GO" id="GO:0006826">
    <property type="term" value="P:iron ion transport"/>
    <property type="evidence" value="ECO:0007669"/>
    <property type="project" value="InterPro"/>
</dbReference>
<organism evidence="2 3">
    <name type="scientific">Pacificispira spongiicola</name>
    <dbReference type="NCBI Taxonomy" id="2729598"/>
    <lineage>
        <taxon>Bacteria</taxon>
        <taxon>Pseudomonadati</taxon>
        <taxon>Pseudomonadota</taxon>
        <taxon>Alphaproteobacteria</taxon>
        <taxon>Rhodospirillales</taxon>
        <taxon>Rhodospirillaceae</taxon>
        <taxon>Pacificispira</taxon>
    </lineage>
</organism>
<accession>A0A7Y0HGX1</accession>
<comment type="caution">
    <text evidence="2">The sequence shown here is derived from an EMBL/GenBank/DDBJ whole genome shotgun (WGS) entry which is preliminary data.</text>
</comment>
<dbReference type="Proteomes" id="UP000539372">
    <property type="component" value="Unassembled WGS sequence"/>
</dbReference>
<name>A0A7Y0HGX1_9PROT</name>
<protein>
    <submittedName>
        <fullName evidence="2">Hemin-degrading factor</fullName>
    </submittedName>
</protein>
<feature type="domain" description="Haemin-degrading HemS/ChuX" evidence="1">
    <location>
        <begin position="34"/>
        <end position="159"/>
    </location>
</feature>
<dbReference type="EMBL" id="JABBNT010000005">
    <property type="protein sequence ID" value="NMM46103.1"/>
    <property type="molecule type" value="Genomic_DNA"/>
</dbReference>
<proteinExistence type="predicted"/>
<sequence length="352" mass="39024">MTKIENAQALLSKWQTLQQEEPNVRIRDGAARLGVGEGEIVAAKVGQSVRRLNFDAKTLFEGMPAVGRVMVLTRNETAVHERKGVFGHVNIGNAHGFVLNETIDLRLFHNVWRHAFLIEEEVHGRMRTSLQFFDKAGLAMHKIFLQEDSDRAAFDALIDPMVSEDQTPGIVASAPARDPKVLADSEIDSDALLEAWSGLTDVHQFHGMLRSFSVERQQALRLAEGRFVESVATDGLKTVLNSASESGLPIMVFVRNRGCIQIHTGPVSSIKEMGDWLNVLDPDFNLHVRTDRLQNAYIVRKPTVDGIVTSYELFDVDGDVALTLFGARKPGEKELDGWRDLTASLIETSKAA</sequence>
<dbReference type="CDD" id="cd16830">
    <property type="entry name" value="HemS-like_N"/>
    <property type="match status" value="1"/>
</dbReference>
<dbReference type="CDD" id="cd16831">
    <property type="entry name" value="HemS-like_C"/>
    <property type="match status" value="1"/>
</dbReference>
<evidence type="ECO:0000313" key="3">
    <source>
        <dbReference type="Proteomes" id="UP000539372"/>
    </source>
</evidence>
<evidence type="ECO:0000259" key="1">
    <source>
        <dbReference type="Pfam" id="PF05171"/>
    </source>
</evidence>
<dbReference type="Pfam" id="PF05171">
    <property type="entry name" value="HemS"/>
    <property type="match status" value="2"/>
</dbReference>
<dbReference type="InterPro" id="IPR053733">
    <property type="entry name" value="Heme_Transport_Util_sf"/>
</dbReference>
<evidence type="ECO:0000313" key="2">
    <source>
        <dbReference type="EMBL" id="NMM46103.1"/>
    </source>
</evidence>